<comment type="caution">
    <text evidence="2">The sequence shown here is derived from an EMBL/GenBank/DDBJ whole genome shotgun (WGS) entry which is preliminary data.</text>
</comment>
<organism evidence="2 3">
    <name type="scientific">Sphingomonas aerophila</name>
    <dbReference type="NCBI Taxonomy" id="1344948"/>
    <lineage>
        <taxon>Bacteria</taxon>
        <taxon>Pseudomonadati</taxon>
        <taxon>Pseudomonadota</taxon>
        <taxon>Alphaproteobacteria</taxon>
        <taxon>Sphingomonadales</taxon>
        <taxon>Sphingomonadaceae</taxon>
        <taxon>Sphingomonas</taxon>
    </lineage>
</organism>
<dbReference type="AlphaFoldDB" id="A0A7W9BCC1"/>
<evidence type="ECO:0000313" key="3">
    <source>
        <dbReference type="Proteomes" id="UP000546200"/>
    </source>
</evidence>
<evidence type="ECO:0000256" key="1">
    <source>
        <dbReference type="SAM" id="Phobius"/>
    </source>
</evidence>
<dbReference type="RefSeq" id="WP_343055192.1">
    <property type="nucleotide sequence ID" value="NZ_JACIJK010000003.1"/>
</dbReference>
<keyword evidence="3" id="KW-1185">Reference proteome</keyword>
<sequence>MATDVDQQIERAREAMARIASAPGGRTPGGPRRRRAAHGTSAAGRFALIVMANIAILIAAAVAGLVIDLGMLGGLLVLAAMVAVTLAIALAPKSAPPSETKLRTVDLKALPAQTERWLAAQRPNLPASARSVADRIGERLESLSPQLGRVDGNTETALEIRRLVGEQLPAFVADYARVPTDLRSVERNGRTPDAELVAGLRLIEQEIADMTARLAQSDLDSLQTRGRFLEIKYQDSTDT</sequence>
<feature type="transmembrane region" description="Helical" evidence="1">
    <location>
        <begin position="72"/>
        <end position="91"/>
    </location>
</feature>
<keyword evidence="1" id="KW-0472">Membrane</keyword>
<proteinExistence type="predicted"/>
<evidence type="ECO:0000313" key="2">
    <source>
        <dbReference type="EMBL" id="MBB5714511.1"/>
    </source>
</evidence>
<dbReference type="Proteomes" id="UP000546200">
    <property type="component" value="Unassembled WGS sequence"/>
</dbReference>
<gene>
    <name evidence="2" type="ORF">FHS94_001342</name>
</gene>
<keyword evidence="1" id="KW-1133">Transmembrane helix</keyword>
<name>A0A7W9BCC1_9SPHN</name>
<dbReference type="EMBL" id="JACIJK010000003">
    <property type="protein sequence ID" value="MBB5714511.1"/>
    <property type="molecule type" value="Genomic_DNA"/>
</dbReference>
<accession>A0A7W9BCC1</accession>
<reference evidence="2 3" key="1">
    <citation type="submission" date="2020-08" db="EMBL/GenBank/DDBJ databases">
        <title>Genomic Encyclopedia of Type Strains, Phase IV (KMG-IV): sequencing the most valuable type-strain genomes for metagenomic binning, comparative biology and taxonomic classification.</title>
        <authorList>
            <person name="Goeker M."/>
        </authorList>
    </citation>
    <scope>NUCLEOTIDE SEQUENCE [LARGE SCALE GENOMIC DNA]</scope>
    <source>
        <strain evidence="2 3">DSM 100044</strain>
    </source>
</reference>
<feature type="transmembrane region" description="Helical" evidence="1">
    <location>
        <begin position="42"/>
        <end position="66"/>
    </location>
</feature>
<protein>
    <submittedName>
        <fullName evidence="2">Uncharacterized protein</fullName>
    </submittedName>
</protein>
<keyword evidence="1" id="KW-0812">Transmembrane</keyword>